<evidence type="ECO:0000313" key="1">
    <source>
        <dbReference type="EMBL" id="TQS43896.1"/>
    </source>
</evidence>
<reference evidence="1 2" key="1">
    <citation type="submission" date="2019-07" db="EMBL/GenBank/DDBJ databases">
        <title>Cryptosporangium phraense sp. nov., isolated from plant litter.</title>
        <authorList>
            <person name="Suriyachadkun C."/>
        </authorList>
    </citation>
    <scope>NUCLEOTIDE SEQUENCE [LARGE SCALE GENOMIC DNA]</scope>
    <source>
        <strain evidence="1 2">A-T 5661</strain>
    </source>
</reference>
<dbReference type="Proteomes" id="UP000317982">
    <property type="component" value="Unassembled WGS sequence"/>
</dbReference>
<gene>
    <name evidence="1" type="ORF">FL583_17820</name>
</gene>
<proteinExistence type="predicted"/>
<evidence type="ECO:0000313" key="2">
    <source>
        <dbReference type="Proteomes" id="UP000317982"/>
    </source>
</evidence>
<keyword evidence="2" id="KW-1185">Reference proteome</keyword>
<dbReference type="InParanoid" id="A0A545ARD4"/>
<protein>
    <submittedName>
        <fullName evidence="1">Uncharacterized protein</fullName>
    </submittedName>
</protein>
<dbReference type="EMBL" id="VIRS01000011">
    <property type="protein sequence ID" value="TQS43896.1"/>
    <property type="molecule type" value="Genomic_DNA"/>
</dbReference>
<dbReference type="AlphaFoldDB" id="A0A545ARD4"/>
<dbReference type="OrthoDB" id="4578329at2"/>
<name>A0A545ARD4_9ACTN</name>
<sequence length="160" mass="16980">MAHLEETWDARIAAPAADLAIVGTLKWLKADLAALLSNPDEHAAGQPRVPGTIADILLPDEPGAATWSTRLYSSARFAEVSSLPGDLRAVVLDGAPAVKYLNEIETPVVVCVIDRSVADETAAEIVVQLRNTRGEALSVRDDLGWSTPDGVEALTFTVPL</sequence>
<organism evidence="1 2">
    <name type="scientific">Cryptosporangium phraense</name>
    <dbReference type="NCBI Taxonomy" id="2593070"/>
    <lineage>
        <taxon>Bacteria</taxon>
        <taxon>Bacillati</taxon>
        <taxon>Actinomycetota</taxon>
        <taxon>Actinomycetes</taxon>
        <taxon>Cryptosporangiales</taxon>
        <taxon>Cryptosporangiaceae</taxon>
        <taxon>Cryptosporangium</taxon>
    </lineage>
</organism>
<accession>A0A545ARD4</accession>
<comment type="caution">
    <text evidence="1">The sequence shown here is derived from an EMBL/GenBank/DDBJ whole genome shotgun (WGS) entry which is preliminary data.</text>
</comment>